<comment type="caution">
    <text evidence="2">The sequence shown here is derived from an EMBL/GenBank/DDBJ whole genome shotgun (WGS) entry which is preliminary data.</text>
</comment>
<gene>
    <name evidence="2" type="ORF">D3870_16500</name>
</gene>
<dbReference type="Pfam" id="PF02129">
    <property type="entry name" value="Peptidase_S15"/>
    <property type="match status" value="1"/>
</dbReference>
<dbReference type="EMBL" id="QYUN01000002">
    <property type="protein sequence ID" value="RJG07382.1"/>
    <property type="molecule type" value="Genomic_DNA"/>
</dbReference>
<dbReference type="GO" id="GO:0016787">
    <property type="term" value="F:hydrolase activity"/>
    <property type="evidence" value="ECO:0007669"/>
    <property type="project" value="UniProtKB-KW"/>
</dbReference>
<evidence type="ECO:0000259" key="1">
    <source>
        <dbReference type="Pfam" id="PF02129"/>
    </source>
</evidence>
<sequence length="295" mass="31941">MNIRTKRLLSGIAGLAGTAWLGALAAIAASQHKLIFDPIRTKVVERPRSTGHRTRPVVLRSADGTRLCGWLLVPVALGRHPAVIYFGGRSEEVSWVARDAAAMFPGMAVLVMNYRGYGDSHGNPGERQMIEDGRMLFDWLAGHRRVDPARVAVVGRSLGSGVALQVAAHRPVSALALITPYDSVLALAKRRFRSLPVALVLRHRFESVKYARHVSAPTLVLRAESDDVVPHLHTDLLVSQLGAEVIDQTVPASDHCNIPYLPATQQCIANFLRGRFIVVDEAKSTVIGPAIAAPA</sequence>
<proteinExistence type="predicted"/>
<evidence type="ECO:0000313" key="2">
    <source>
        <dbReference type="EMBL" id="RJG07382.1"/>
    </source>
</evidence>
<keyword evidence="3" id="KW-1185">Reference proteome</keyword>
<dbReference type="InterPro" id="IPR000383">
    <property type="entry name" value="Xaa-Pro-like_dom"/>
</dbReference>
<dbReference type="OrthoDB" id="9798884at2"/>
<feature type="domain" description="Xaa-Pro dipeptidyl-peptidase-like" evidence="1">
    <location>
        <begin position="102"/>
        <end position="182"/>
    </location>
</feature>
<accession>A0A418X4I9</accession>
<reference evidence="2 3" key="1">
    <citation type="submission" date="2018-09" db="EMBL/GenBank/DDBJ databases">
        <authorList>
            <person name="Zhu H."/>
        </authorList>
    </citation>
    <scope>NUCLEOTIDE SEQUENCE [LARGE SCALE GENOMIC DNA]</scope>
    <source>
        <strain evidence="2 3">K2R10-39</strain>
    </source>
</reference>
<organism evidence="2 3">
    <name type="scientific">Noviherbaspirillum cavernae</name>
    <dbReference type="NCBI Taxonomy" id="2320862"/>
    <lineage>
        <taxon>Bacteria</taxon>
        <taxon>Pseudomonadati</taxon>
        <taxon>Pseudomonadota</taxon>
        <taxon>Betaproteobacteria</taxon>
        <taxon>Burkholderiales</taxon>
        <taxon>Oxalobacteraceae</taxon>
        <taxon>Noviherbaspirillum</taxon>
    </lineage>
</organism>
<dbReference type="Proteomes" id="UP000285190">
    <property type="component" value="Unassembled WGS sequence"/>
</dbReference>
<dbReference type="InterPro" id="IPR029058">
    <property type="entry name" value="AB_hydrolase_fold"/>
</dbReference>
<dbReference type="AlphaFoldDB" id="A0A418X4I9"/>
<dbReference type="PANTHER" id="PTHR12277">
    <property type="entry name" value="ALPHA/BETA HYDROLASE DOMAIN-CONTAINING PROTEIN"/>
    <property type="match status" value="1"/>
</dbReference>
<keyword evidence="2" id="KW-0378">Hydrolase</keyword>
<dbReference type="RefSeq" id="WP_119740783.1">
    <property type="nucleotide sequence ID" value="NZ_QYUN01000002.1"/>
</dbReference>
<name>A0A418X4I9_9BURK</name>
<dbReference type="SUPFAM" id="SSF53474">
    <property type="entry name" value="alpha/beta-Hydrolases"/>
    <property type="match status" value="1"/>
</dbReference>
<dbReference type="Gene3D" id="3.40.50.1820">
    <property type="entry name" value="alpha/beta hydrolase"/>
    <property type="match status" value="1"/>
</dbReference>
<protein>
    <submittedName>
        <fullName evidence="2">Alpha/beta hydrolase</fullName>
    </submittedName>
</protein>
<evidence type="ECO:0000313" key="3">
    <source>
        <dbReference type="Proteomes" id="UP000285190"/>
    </source>
</evidence>